<proteinExistence type="predicted"/>
<gene>
    <name evidence="1" type="ORF">ACOLOM_LOCUS2735</name>
</gene>
<dbReference type="Proteomes" id="UP000789525">
    <property type="component" value="Unassembled WGS sequence"/>
</dbReference>
<reference evidence="1" key="1">
    <citation type="submission" date="2021-06" db="EMBL/GenBank/DDBJ databases">
        <authorList>
            <person name="Kallberg Y."/>
            <person name="Tangrot J."/>
            <person name="Rosling A."/>
        </authorList>
    </citation>
    <scope>NUCLEOTIDE SEQUENCE</scope>
    <source>
        <strain evidence="1">CL356</strain>
    </source>
</reference>
<evidence type="ECO:0000313" key="2">
    <source>
        <dbReference type="Proteomes" id="UP000789525"/>
    </source>
</evidence>
<sequence length="474" mass="53605">MDLDEMSKSYLEIKLVEPVIFFRGKAEESVGCVLRGDLLVHLSKPTRIRKLEMKFSGVAKTHWKEEEREIISHTWKFLTVTNEEIAEEDESIDCRELTETTNLLKPRFRFLSSSFRKSHRERSSARGNSHITEKLPAGIHSYPFELFLQGNLPETVTTDLGTVSYCLCAKATRSRFKPNMTLCQPIEILRTIPDHINAQGIAFSREFNDMVMYLYHCFIIIDSFGNFIMPEELSYEISIPKKGYPIGQTIPIEMKICPYIKRLRVNGVKVELVEKTTYTSNEQKVTDSKVGATISSNNFEEERLIDDHEDGDVGNVTYYQVVNFAIPKCASPIHYSCATPLISVAHDLKFTFAITLPNVPFNKAELKICVPITILSCKALEDYVGLPSYEDANSFCPCGPEYMRMARLVLGEDAGEILKNGSCKFFASCGDNLGDANEQFNDCLTAPGNHYVNHLLNHHQSPPSYEASITESID</sequence>
<comment type="caution">
    <text evidence="1">The sequence shown here is derived from an EMBL/GenBank/DDBJ whole genome shotgun (WGS) entry which is preliminary data.</text>
</comment>
<protein>
    <submittedName>
        <fullName evidence="1">9694_t:CDS:1</fullName>
    </submittedName>
</protein>
<organism evidence="1 2">
    <name type="scientific">Acaulospora colombiana</name>
    <dbReference type="NCBI Taxonomy" id="27376"/>
    <lineage>
        <taxon>Eukaryota</taxon>
        <taxon>Fungi</taxon>
        <taxon>Fungi incertae sedis</taxon>
        <taxon>Mucoromycota</taxon>
        <taxon>Glomeromycotina</taxon>
        <taxon>Glomeromycetes</taxon>
        <taxon>Diversisporales</taxon>
        <taxon>Acaulosporaceae</taxon>
        <taxon>Acaulospora</taxon>
    </lineage>
</organism>
<accession>A0ACA9L0R8</accession>
<dbReference type="EMBL" id="CAJVPT010003733">
    <property type="protein sequence ID" value="CAG8499565.1"/>
    <property type="molecule type" value="Genomic_DNA"/>
</dbReference>
<evidence type="ECO:0000313" key="1">
    <source>
        <dbReference type="EMBL" id="CAG8499565.1"/>
    </source>
</evidence>
<keyword evidence="2" id="KW-1185">Reference proteome</keyword>
<name>A0ACA9L0R8_9GLOM</name>